<comment type="similarity">
    <text evidence="9">Belongs to the Ca(2+):cation antiporter (CaCA) (TC 2.A.19) family.</text>
</comment>
<keyword evidence="7 9" id="KW-0406">Ion transport</keyword>
<evidence type="ECO:0000256" key="5">
    <source>
        <dbReference type="ARBA" id="ARBA00022837"/>
    </source>
</evidence>
<keyword evidence="3 9" id="KW-0109">Calcium transport</keyword>
<feature type="transmembrane region" description="Helical" evidence="9">
    <location>
        <begin position="217"/>
        <end position="236"/>
    </location>
</feature>
<keyword evidence="4 9" id="KW-0812">Transmembrane</keyword>
<feature type="domain" description="Sodium/calcium exchanger membrane region" evidence="10">
    <location>
        <begin position="119"/>
        <end position="271"/>
    </location>
</feature>
<evidence type="ECO:0000256" key="4">
    <source>
        <dbReference type="ARBA" id="ARBA00022692"/>
    </source>
</evidence>
<dbReference type="AlphaFoldDB" id="A0A1A8VYG0"/>
<evidence type="ECO:0000256" key="1">
    <source>
        <dbReference type="ARBA" id="ARBA00004127"/>
    </source>
</evidence>
<evidence type="ECO:0000256" key="8">
    <source>
        <dbReference type="ARBA" id="ARBA00023136"/>
    </source>
</evidence>
<feature type="transmembrane region" description="Helical" evidence="9">
    <location>
        <begin position="151"/>
        <end position="172"/>
    </location>
</feature>
<feature type="transmembrane region" description="Helical" evidence="9">
    <location>
        <begin position="363"/>
        <end position="386"/>
    </location>
</feature>
<feature type="transmembrane region" description="Helical" evidence="9">
    <location>
        <begin position="290"/>
        <end position="310"/>
    </location>
</feature>
<feature type="transmembrane region" description="Helical" evidence="9">
    <location>
        <begin position="184"/>
        <end position="205"/>
    </location>
</feature>
<sequence>MVMGRVRATSYIRRTISQPLNKNVPPLKNAKGSTGLNDTNLIRNKNLHLQLLCNNKSPNVIDEEDGVEGNYSFNEVGSFYAPRKSDITGIYNMLSNKLNVLLIFLPIGILSYLIGCKDIYIFFFNFMALIPLSALMGHVTEDLALHTGEIIGGLLNATFGNLMEMIFSIQALNAGLINVVQGTLLGSILSNLLLVLGMSFFAGGLYHHVQKFNEKGATCSTSLLLLSSLAITIPTVSSVTTNNNVEVILKVSRITAVLIFITYCLFLLFQLYTHISLFQDKEMTEETPQLSIISGSLFLILITILVSVHSEYLINTIEAVIKYYNISENFIGVILLPVVGNATEHLTAVTVAMKNKVDLTMGVAVGSSAQIALFVVPVTVLFGWILNQPMTLAFSPLSSVILVISVIVTMAIVQDGESNWLEGVLLITAYLIVGVVFWFDTS</sequence>
<dbReference type="Gene3D" id="1.20.1420.30">
    <property type="entry name" value="NCX, central ion-binding region"/>
    <property type="match status" value="1"/>
</dbReference>
<dbReference type="NCBIfam" id="TIGR00846">
    <property type="entry name" value="caca2"/>
    <property type="match status" value="1"/>
</dbReference>
<keyword evidence="6 9" id="KW-1133">Transmembrane helix</keyword>
<keyword evidence="2 9" id="KW-0813">Transport</keyword>
<feature type="transmembrane region" description="Helical" evidence="9">
    <location>
        <begin position="120"/>
        <end position="139"/>
    </location>
</feature>
<dbReference type="PANTHER" id="PTHR31503:SF22">
    <property type="entry name" value="VACUOLAR CALCIUM ION TRANSPORTER"/>
    <property type="match status" value="1"/>
</dbReference>
<evidence type="ECO:0000313" key="13">
    <source>
        <dbReference type="Proteomes" id="UP000078546"/>
    </source>
</evidence>
<evidence type="ECO:0000256" key="7">
    <source>
        <dbReference type="ARBA" id="ARBA00023065"/>
    </source>
</evidence>
<feature type="transmembrane region" description="Helical" evidence="9">
    <location>
        <begin position="256"/>
        <end position="278"/>
    </location>
</feature>
<evidence type="ECO:0000256" key="3">
    <source>
        <dbReference type="ARBA" id="ARBA00022568"/>
    </source>
</evidence>
<dbReference type="Proteomes" id="UP000078560">
    <property type="component" value="Unassembled WGS sequence"/>
</dbReference>
<dbReference type="InterPro" id="IPR004837">
    <property type="entry name" value="NaCa_Exmemb"/>
</dbReference>
<dbReference type="InterPro" id="IPR004798">
    <property type="entry name" value="CAX-like"/>
</dbReference>
<accession>A0A1A8VYG0</accession>
<evidence type="ECO:0000313" key="14">
    <source>
        <dbReference type="Proteomes" id="UP000078560"/>
    </source>
</evidence>
<dbReference type="VEuPathDB" id="PlasmoDB:PocGH01_11053100"/>
<dbReference type="Proteomes" id="UP000078546">
    <property type="component" value="Unassembled WGS sequence"/>
</dbReference>
<name>A0A1A8VYG0_PLAOA</name>
<dbReference type="GO" id="GO:0012505">
    <property type="term" value="C:endomembrane system"/>
    <property type="evidence" value="ECO:0007669"/>
    <property type="project" value="UniProtKB-SubCell"/>
</dbReference>
<keyword evidence="5 9" id="KW-0106">Calcium</keyword>
<feature type="transmembrane region" description="Helical" evidence="9">
    <location>
        <begin position="98"/>
        <end position="114"/>
    </location>
</feature>
<dbReference type="InterPro" id="IPR044880">
    <property type="entry name" value="NCX_ion-bd_dom_sf"/>
</dbReference>
<organism evidence="11 14">
    <name type="scientific">Plasmodium ovale curtisi</name>
    <dbReference type="NCBI Taxonomy" id="864141"/>
    <lineage>
        <taxon>Eukaryota</taxon>
        <taxon>Sar</taxon>
        <taxon>Alveolata</taxon>
        <taxon>Apicomplexa</taxon>
        <taxon>Aconoidasida</taxon>
        <taxon>Haemosporida</taxon>
        <taxon>Plasmodiidae</taxon>
        <taxon>Plasmodium</taxon>
        <taxon>Plasmodium (Plasmodium)</taxon>
    </lineage>
</organism>
<dbReference type="PANTHER" id="PTHR31503">
    <property type="entry name" value="VACUOLAR CALCIUM ION TRANSPORTER"/>
    <property type="match status" value="1"/>
</dbReference>
<feature type="domain" description="Sodium/calcium exchanger membrane region" evidence="10">
    <location>
        <begin position="297"/>
        <end position="438"/>
    </location>
</feature>
<dbReference type="Pfam" id="PF01699">
    <property type="entry name" value="Na_Ca_ex"/>
    <property type="match status" value="2"/>
</dbReference>
<dbReference type="EMBL" id="FLQV01000548">
    <property type="protein sequence ID" value="SBS95629.1"/>
    <property type="molecule type" value="Genomic_DNA"/>
</dbReference>
<reference evidence="11" key="1">
    <citation type="submission" date="2016-05" db="EMBL/GenBank/DDBJ databases">
        <authorList>
            <person name="Lavstsen T."/>
            <person name="Jespersen J.S."/>
        </authorList>
    </citation>
    <scope>NUCLEOTIDE SEQUENCE [LARGE SCALE GENOMIC DNA]</scope>
</reference>
<gene>
    <name evidence="12" type="ORF">POVCU1_029880</name>
    <name evidence="11" type="ORF">POVCU2_0032530</name>
</gene>
<feature type="transmembrane region" description="Helical" evidence="9">
    <location>
        <begin position="392"/>
        <end position="413"/>
    </location>
</feature>
<evidence type="ECO:0000313" key="11">
    <source>
        <dbReference type="EMBL" id="SBS85631.1"/>
    </source>
</evidence>
<evidence type="ECO:0000259" key="10">
    <source>
        <dbReference type="Pfam" id="PF01699"/>
    </source>
</evidence>
<dbReference type="GO" id="GO:0015369">
    <property type="term" value="F:calcium:proton antiporter activity"/>
    <property type="evidence" value="ECO:0007669"/>
    <property type="project" value="UniProtKB-UniRule"/>
</dbReference>
<keyword evidence="8 9" id="KW-0472">Membrane</keyword>
<reference evidence="13 14" key="2">
    <citation type="submission" date="2016-05" db="EMBL/GenBank/DDBJ databases">
        <authorList>
            <person name="Naeem Raeece"/>
        </authorList>
    </citation>
    <scope>NUCLEOTIDE SEQUENCE [LARGE SCALE GENOMIC DNA]</scope>
</reference>
<keyword evidence="9" id="KW-0050">Antiport</keyword>
<comment type="subcellular location">
    <subcellularLocation>
        <location evidence="1">Endomembrane system</location>
        <topology evidence="1">Multi-pass membrane protein</topology>
    </subcellularLocation>
</comment>
<proteinExistence type="inferred from homology"/>
<dbReference type="InterPro" id="IPR004713">
    <property type="entry name" value="CaH_exchang"/>
</dbReference>
<dbReference type="NCBIfam" id="TIGR00378">
    <property type="entry name" value="cax"/>
    <property type="match status" value="1"/>
</dbReference>
<evidence type="ECO:0000256" key="6">
    <source>
        <dbReference type="ARBA" id="ARBA00022989"/>
    </source>
</evidence>
<dbReference type="EMBL" id="FLQU01000435">
    <property type="protein sequence ID" value="SBS85631.1"/>
    <property type="molecule type" value="Genomic_DNA"/>
</dbReference>
<feature type="transmembrane region" description="Helical" evidence="9">
    <location>
        <begin position="330"/>
        <end position="351"/>
    </location>
</feature>
<feature type="transmembrane region" description="Helical" evidence="9">
    <location>
        <begin position="420"/>
        <end position="439"/>
    </location>
</feature>
<dbReference type="GO" id="GO:0005774">
    <property type="term" value="C:vacuolar membrane"/>
    <property type="evidence" value="ECO:0007669"/>
    <property type="project" value="UniProtKB-ARBA"/>
</dbReference>
<protein>
    <submittedName>
        <fullName evidence="11">Cation/H+ antiporter, putative</fullName>
    </submittedName>
</protein>
<evidence type="ECO:0000256" key="2">
    <source>
        <dbReference type="ARBA" id="ARBA00022448"/>
    </source>
</evidence>
<evidence type="ECO:0000313" key="12">
    <source>
        <dbReference type="EMBL" id="SBS95629.1"/>
    </source>
</evidence>
<evidence type="ECO:0000256" key="9">
    <source>
        <dbReference type="RuleBase" id="RU365028"/>
    </source>
</evidence>
<dbReference type="GO" id="GO:0006874">
    <property type="term" value="P:intracellular calcium ion homeostasis"/>
    <property type="evidence" value="ECO:0007669"/>
    <property type="project" value="TreeGrafter"/>
</dbReference>